<evidence type="ECO:0000256" key="1">
    <source>
        <dbReference type="SAM" id="MobiDB-lite"/>
    </source>
</evidence>
<reference evidence="2 3" key="1">
    <citation type="submission" date="2024-01" db="EMBL/GenBank/DDBJ databases">
        <authorList>
            <person name="Alioto T."/>
            <person name="Alioto T."/>
            <person name="Gomez Garrido J."/>
        </authorList>
    </citation>
    <scope>NUCLEOTIDE SEQUENCE [LARGE SCALE GENOMIC DNA]</scope>
</reference>
<feature type="region of interest" description="Disordered" evidence="1">
    <location>
        <begin position="1"/>
        <end position="87"/>
    </location>
</feature>
<organism evidence="2 3">
    <name type="scientific">Scomber scombrus</name>
    <name type="common">Atlantic mackerel</name>
    <name type="synonym">Scomber vernalis</name>
    <dbReference type="NCBI Taxonomy" id="13677"/>
    <lineage>
        <taxon>Eukaryota</taxon>
        <taxon>Metazoa</taxon>
        <taxon>Chordata</taxon>
        <taxon>Craniata</taxon>
        <taxon>Vertebrata</taxon>
        <taxon>Euteleostomi</taxon>
        <taxon>Actinopterygii</taxon>
        <taxon>Neopterygii</taxon>
        <taxon>Teleostei</taxon>
        <taxon>Neoteleostei</taxon>
        <taxon>Acanthomorphata</taxon>
        <taxon>Pelagiaria</taxon>
        <taxon>Scombriformes</taxon>
        <taxon>Scombridae</taxon>
        <taxon>Scomber</taxon>
    </lineage>
</organism>
<gene>
    <name evidence="2" type="ORF">FSCOSCO3_A031886</name>
</gene>
<accession>A0AAV1Q933</accession>
<name>A0AAV1Q933_SCOSC</name>
<evidence type="ECO:0000313" key="3">
    <source>
        <dbReference type="Proteomes" id="UP001314229"/>
    </source>
</evidence>
<dbReference type="AlphaFoldDB" id="A0AAV1Q933"/>
<sequence length="87" mass="9329">MSVLLELNDTLDTLRESPVETDDGGTPPFVLAPAAAEERQVEAARPAQPTSEGQRGDRTLPVPTLETHIAPQTAREEVTPGRGRNSI</sequence>
<comment type="caution">
    <text evidence="2">The sequence shown here is derived from an EMBL/GenBank/DDBJ whole genome shotgun (WGS) entry which is preliminary data.</text>
</comment>
<dbReference type="EMBL" id="CAWUFR010000622">
    <property type="protein sequence ID" value="CAK6979885.1"/>
    <property type="molecule type" value="Genomic_DNA"/>
</dbReference>
<evidence type="ECO:0000313" key="2">
    <source>
        <dbReference type="EMBL" id="CAK6979885.1"/>
    </source>
</evidence>
<keyword evidence="3" id="KW-1185">Reference proteome</keyword>
<protein>
    <submittedName>
        <fullName evidence="2">Uncharacterized protein LOC108876246</fullName>
    </submittedName>
</protein>
<dbReference type="Proteomes" id="UP001314229">
    <property type="component" value="Unassembled WGS sequence"/>
</dbReference>
<proteinExistence type="predicted"/>
<feature type="non-terminal residue" evidence="2">
    <location>
        <position position="87"/>
    </location>
</feature>